<dbReference type="Pfam" id="PF20066">
    <property type="entry name" value="Glyoxalase_8"/>
    <property type="match status" value="1"/>
</dbReference>
<dbReference type="EMBL" id="JAVDQK010000005">
    <property type="protein sequence ID" value="MDR6218851.1"/>
    <property type="molecule type" value="Genomic_DNA"/>
</dbReference>
<sequence length="297" mass="32909">MRTHPNVQAKRLRALLRQQGVNITHTAAQHLTARTLGHPSWQALKATLTAEPAARAVLYQDDQITVVEENGARTVHFALTYGFANLASENPDDTAPLDEPVHMSFTACPQACYVTHRAREYELGGALVDGAHLMIEASYDTLRVHAVTEDEREIGDVDLWNGHIEQPGVIADLWTHARGDLPGEELQDELFTLDRTLGLTAPQRAALTLRVKHAEADQINARGQAAQLEYLGERATWNPGTFNQQVRNFKEHEAWHAIHRGVRAQHVELARAGTPDQVRAWLRGAAHAEPDPTESAP</sequence>
<evidence type="ECO:0000313" key="3">
    <source>
        <dbReference type="Proteomes" id="UP001185331"/>
    </source>
</evidence>
<gene>
    <name evidence="2" type="ORF">J2Y00_002448</name>
</gene>
<proteinExistence type="predicted"/>
<feature type="domain" description="Glyoxalase-related protein" evidence="1">
    <location>
        <begin position="7"/>
        <end position="54"/>
    </location>
</feature>
<accession>A0AAE3XD42</accession>
<protein>
    <recommendedName>
        <fullName evidence="1">Glyoxalase-related protein domain-containing protein</fullName>
    </recommendedName>
</protein>
<dbReference type="Proteomes" id="UP001185331">
    <property type="component" value="Unassembled WGS sequence"/>
</dbReference>
<dbReference type="RefSeq" id="WP_309853551.1">
    <property type="nucleotide sequence ID" value="NZ_JAVDQJ010000004.1"/>
</dbReference>
<evidence type="ECO:0000259" key="1">
    <source>
        <dbReference type="Pfam" id="PF20066"/>
    </source>
</evidence>
<comment type="caution">
    <text evidence="2">The sequence shown here is derived from an EMBL/GenBank/DDBJ whole genome shotgun (WGS) entry which is preliminary data.</text>
</comment>
<name>A0AAE3XD42_9DEIO</name>
<dbReference type="AlphaFoldDB" id="A0AAE3XD42"/>
<evidence type="ECO:0000313" key="2">
    <source>
        <dbReference type="EMBL" id="MDR6218851.1"/>
    </source>
</evidence>
<dbReference type="InterPro" id="IPR045517">
    <property type="entry name" value="Glyoxalase_8"/>
</dbReference>
<organism evidence="2 3">
    <name type="scientific">Deinococcus soli</name>
    <name type="common">ex Cha et al. 2016</name>
    <dbReference type="NCBI Taxonomy" id="1309411"/>
    <lineage>
        <taxon>Bacteria</taxon>
        <taxon>Thermotogati</taxon>
        <taxon>Deinococcota</taxon>
        <taxon>Deinococci</taxon>
        <taxon>Deinococcales</taxon>
        <taxon>Deinococcaceae</taxon>
        <taxon>Deinococcus</taxon>
    </lineage>
</organism>
<reference evidence="2" key="1">
    <citation type="submission" date="2023-07" db="EMBL/GenBank/DDBJ databases">
        <title>Sorghum-associated microbial communities from plants grown in Nebraska, USA.</title>
        <authorList>
            <person name="Schachtman D."/>
        </authorList>
    </citation>
    <scope>NUCLEOTIDE SEQUENCE</scope>
    <source>
        <strain evidence="2">BE330</strain>
    </source>
</reference>